<evidence type="ECO:0000313" key="5">
    <source>
        <dbReference type="EMBL" id="MFC0683616.1"/>
    </source>
</evidence>
<feature type="compositionally biased region" description="Pro residues" evidence="4">
    <location>
        <begin position="766"/>
        <end position="801"/>
    </location>
</feature>
<dbReference type="Gene3D" id="2.40.170.20">
    <property type="entry name" value="TonB-dependent receptor, beta-barrel domain"/>
    <property type="match status" value="2"/>
</dbReference>
<evidence type="ECO:0000256" key="1">
    <source>
        <dbReference type="ARBA" id="ARBA00004442"/>
    </source>
</evidence>
<keyword evidence="2" id="KW-0472">Membrane</keyword>
<feature type="region of interest" description="Disordered" evidence="4">
    <location>
        <begin position="59"/>
        <end position="91"/>
    </location>
</feature>
<keyword evidence="5" id="KW-0675">Receptor</keyword>
<comment type="subcellular location">
    <subcellularLocation>
        <location evidence="1">Cell outer membrane</location>
    </subcellularLocation>
</comment>
<evidence type="ECO:0000256" key="4">
    <source>
        <dbReference type="SAM" id="MobiDB-lite"/>
    </source>
</evidence>
<feature type="region of interest" description="Disordered" evidence="4">
    <location>
        <begin position="682"/>
        <end position="827"/>
    </location>
</feature>
<keyword evidence="6" id="KW-1185">Reference proteome</keyword>
<accession>A0ABV6S317</accession>
<dbReference type="InterPro" id="IPR037066">
    <property type="entry name" value="Plug_dom_sf"/>
</dbReference>
<feature type="compositionally biased region" description="Low complexity" evidence="4">
    <location>
        <begin position="59"/>
        <end position="72"/>
    </location>
</feature>
<proteinExistence type="predicted"/>
<sequence>MSILRPSAAPLPAAPRIALPLPERKTRGRRGALCLLLASSGFVVPADAMAQQAVTAKGANGSSSATTSESAGQNTGQNSGQNSGETDSGSTDEIIVTGQAVPGAVIGDIPPENRIGQGEIASYGVDSISDLLDEIADQTTSISGRDSSSGPVVLVNGKRVSGVNEVGDLPVESVLRVDILPEEVAIKYGYDAQQKVVNIILKRRFQSRVANLEGGMSTKGGGGQGSGAFTYTRIRDNDRLNLMGKVNSQAAILESDRNITADPDSDVTAAGGLSDERPYRTLQASTRNYAMAASLAHDLGGSANISFNLKGTYKTSRSLGGLAEGELSVPANNPFSGGSDSSFTRYLSNDPLNRASNSGDVSAGTTFNVDLSSRWKLSVIGSYDHSESDTRNETGYDLDALQAALDSGDPDVDPYGTLSPTLLGSMLTTHAKSITDTGSASALIFGKLLKLPAGDMGVSLKLGGDFTSQSSSTIQNGAATDSDANRTNGSAKLSVDIPLTSRSKGVLGAIGTLSLNLNGGITQVSDYGTLGTFGYGLNWTPVTGVTVIAAVNEDRSAPTVSQLSGPVITTTNQRVYDYVTGESVLVTSVTGGNPNLKADDRHSFKLGINAKILSEPKLNFSASYVNSRNRNAIMSIGGVTEDLEDAFPDRFIRDGSGTLVSVDSRPVNVYMQRTEQVRWGFNFSTQLRKPKRPERPPWMRQGENGQWRGRRNGEQSGEQAGQTGGQRPAGEANGQPPQGESQPGQPGSENEITVNGQREQDGPGGFGPPPGGFPPDGPPPDGFRDGPPPGGPDGFGPPPGGGPGGPGGPGGFGGPGGRGGRGFSGGSDNGARLLASVYHTWVLRSDVQLTEDGETIDLLHGGTVTGSSTPQHKITASVGVVDNGLGMRLEGNWQSATKVNGDSLSSSTGDLHFSSLATLDLRLFANLQNRFRGKAWARGTRVSLSIENLFDTRQTVTDATGATPYAYQKDYLDPMGRTVLLSVRRIF</sequence>
<evidence type="ECO:0000313" key="6">
    <source>
        <dbReference type="Proteomes" id="UP001589858"/>
    </source>
</evidence>
<dbReference type="EMBL" id="JBHLTM010000016">
    <property type="protein sequence ID" value="MFC0683616.1"/>
    <property type="molecule type" value="Genomic_DNA"/>
</dbReference>
<evidence type="ECO:0000256" key="2">
    <source>
        <dbReference type="ARBA" id="ARBA00023136"/>
    </source>
</evidence>
<dbReference type="Gene3D" id="2.170.130.10">
    <property type="entry name" value="TonB-dependent receptor, plug domain"/>
    <property type="match status" value="1"/>
</dbReference>
<feature type="compositionally biased region" description="Polar residues" evidence="4">
    <location>
        <begin position="73"/>
        <end position="91"/>
    </location>
</feature>
<reference evidence="5 6" key="1">
    <citation type="submission" date="2024-09" db="EMBL/GenBank/DDBJ databases">
        <authorList>
            <person name="Sun Q."/>
            <person name="Mori K."/>
        </authorList>
    </citation>
    <scope>NUCLEOTIDE SEQUENCE [LARGE SCALE GENOMIC DNA]</scope>
    <source>
        <strain evidence="5 6">CICC 11035S</strain>
    </source>
</reference>
<feature type="compositionally biased region" description="Low complexity" evidence="4">
    <location>
        <begin position="734"/>
        <end position="749"/>
    </location>
</feature>
<dbReference type="RefSeq" id="WP_267220012.1">
    <property type="nucleotide sequence ID" value="NZ_JAPCWC010000006.1"/>
</dbReference>
<organism evidence="5 6">
    <name type="scientific">Novosphingobium clariflavum</name>
    <dbReference type="NCBI Taxonomy" id="2029884"/>
    <lineage>
        <taxon>Bacteria</taxon>
        <taxon>Pseudomonadati</taxon>
        <taxon>Pseudomonadota</taxon>
        <taxon>Alphaproteobacteria</taxon>
        <taxon>Sphingomonadales</taxon>
        <taxon>Sphingomonadaceae</taxon>
        <taxon>Novosphingobium</taxon>
    </lineage>
</organism>
<dbReference type="InterPro" id="IPR036942">
    <property type="entry name" value="Beta-barrel_TonB_sf"/>
</dbReference>
<dbReference type="Proteomes" id="UP001589858">
    <property type="component" value="Unassembled WGS sequence"/>
</dbReference>
<gene>
    <name evidence="5" type="ORF">ACFFF8_03305</name>
</gene>
<protein>
    <submittedName>
        <fullName evidence="5">TonB-dependent receptor</fullName>
    </submittedName>
</protein>
<dbReference type="PANTHER" id="PTHR47234">
    <property type="match status" value="1"/>
</dbReference>
<dbReference type="PANTHER" id="PTHR47234:SF1">
    <property type="entry name" value="TONB-DEPENDENT RECEPTOR"/>
    <property type="match status" value="1"/>
</dbReference>
<keyword evidence="3" id="KW-0998">Cell outer membrane</keyword>
<evidence type="ECO:0000256" key="3">
    <source>
        <dbReference type="ARBA" id="ARBA00023237"/>
    </source>
</evidence>
<comment type="caution">
    <text evidence="5">The sequence shown here is derived from an EMBL/GenBank/DDBJ whole genome shotgun (WGS) entry which is preliminary data.</text>
</comment>
<feature type="compositionally biased region" description="Gly residues" evidence="4">
    <location>
        <begin position="802"/>
        <end position="827"/>
    </location>
</feature>
<dbReference type="SUPFAM" id="SSF56935">
    <property type="entry name" value="Porins"/>
    <property type="match status" value="1"/>
</dbReference>
<name>A0ABV6S317_9SPHN</name>